<keyword evidence="7" id="KW-1185">Reference proteome</keyword>
<evidence type="ECO:0000256" key="3">
    <source>
        <dbReference type="ARBA" id="ARBA00022989"/>
    </source>
</evidence>
<comment type="caution">
    <text evidence="6">The sequence shown here is derived from an EMBL/GenBank/DDBJ whole genome shotgun (WGS) entry which is preliminary data.</text>
</comment>
<feature type="transmembrane region" description="Helical" evidence="5">
    <location>
        <begin position="52"/>
        <end position="76"/>
    </location>
</feature>
<name>A0A2V3Y3X0_9FIRM</name>
<feature type="transmembrane region" description="Helical" evidence="5">
    <location>
        <begin position="26"/>
        <end position="46"/>
    </location>
</feature>
<dbReference type="AlphaFoldDB" id="A0A2V3Y3X0"/>
<evidence type="ECO:0000313" key="6">
    <source>
        <dbReference type="EMBL" id="PXX51814.1"/>
    </source>
</evidence>
<accession>A0A2V3Y3X0</accession>
<evidence type="ECO:0000256" key="2">
    <source>
        <dbReference type="ARBA" id="ARBA00022692"/>
    </source>
</evidence>
<protein>
    <submittedName>
        <fullName evidence="6">Uncharacterized protein</fullName>
    </submittedName>
</protein>
<dbReference type="GeneID" id="86062855"/>
<gene>
    <name evidence="6" type="ORF">DFR60_109218</name>
</gene>
<dbReference type="InterPro" id="IPR027469">
    <property type="entry name" value="Cation_efflux_TMD_sf"/>
</dbReference>
<keyword evidence="2 5" id="KW-0812">Transmembrane</keyword>
<evidence type="ECO:0000256" key="4">
    <source>
        <dbReference type="ARBA" id="ARBA00023136"/>
    </source>
</evidence>
<feature type="transmembrane region" description="Helical" evidence="5">
    <location>
        <begin position="88"/>
        <end position="110"/>
    </location>
</feature>
<evidence type="ECO:0000313" key="7">
    <source>
        <dbReference type="Proteomes" id="UP000248057"/>
    </source>
</evidence>
<comment type="subcellular location">
    <subcellularLocation>
        <location evidence="1">Membrane</location>
        <topology evidence="1">Multi-pass membrane protein</topology>
    </subcellularLocation>
</comment>
<dbReference type="SUPFAM" id="SSF161111">
    <property type="entry name" value="Cation efflux protein transmembrane domain-like"/>
    <property type="match status" value="1"/>
</dbReference>
<reference evidence="6 7" key="1">
    <citation type="submission" date="2018-05" db="EMBL/GenBank/DDBJ databases">
        <title>Genomic Encyclopedia of Type Strains, Phase IV (KMG-IV): sequencing the most valuable type-strain genomes for metagenomic binning, comparative biology and taxonomic classification.</title>
        <authorList>
            <person name="Goeker M."/>
        </authorList>
    </citation>
    <scope>NUCLEOTIDE SEQUENCE [LARGE SCALE GENOMIC DNA]</scope>
    <source>
        <strain evidence="6 7">DSM 24995</strain>
    </source>
</reference>
<feature type="transmembrane region" description="Helical" evidence="5">
    <location>
        <begin position="191"/>
        <end position="208"/>
    </location>
</feature>
<feature type="transmembrane region" description="Helical" evidence="5">
    <location>
        <begin position="156"/>
        <end position="179"/>
    </location>
</feature>
<sequence>MRILYQWIGDGSQRIRENYNASDSRSLHITGATGAFCMLLGLGKIISGALSLSVFACMNGCYTLGMTAARYCALAGTVRSKERKNQYFYYRLAGAVMVAASLLYVAYSLWTIRHPKTVNYGKIAAITIATITFTEIGVNVWGVIKYRKYHSPLLHALKIISLGTSLISLVLTQSAILAFADDAQDPSVNGFLGTVTGICAALLGVYMIRRISRIEAEDLHREDSYKENIYNKNIYNKNIYNKNIYNKNVYNKKGDDLYDSHTGGR</sequence>
<feature type="transmembrane region" description="Helical" evidence="5">
    <location>
        <begin position="122"/>
        <end position="144"/>
    </location>
</feature>
<proteinExistence type="predicted"/>
<dbReference type="Proteomes" id="UP000248057">
    <property type="component" value="Unassembled WGS sequence"/>
</dbReference>
<dbReference type="RefSeq" id="WP_110324129.1">
    <property type="nucleotide sequence ID" value="NZ_QJKD01000009.1"/>
</dbReference>
<evidence type="ECO:0000256" key="5">
    <source>
        <dbReference type="SAM" id="Phobius"/>
    </source>
</evidence>
<organism evidence="6 7">
    <name type="scientific">Hungatella effluvii</name>
    <dbReference type="NCBI Taxonomy" id="1096246"/>
    <lineage>
        <taxon>Bacteria</taxon>
        <taxon>Bacillati</taxon>
        <taxon>Bacillota</taxon>
        <taxon>Clostridia</taxon>
        <taxon>Lachnospirales</taxon>
        <taxon>Lachnospiraceae</taxon>
        <taxon>Hungatella</taxon>
    </lineage>
</organism>
<evidence type="ECO:0000256" key="1">
    <source>
        <dbReference type="ARBA" id="ARBA00004141"/>
    </source>
</evidence>
<keyword evidence="3 5" id="KW-1133">Transmembrane helix</keyword>
<dbReference type="EMBL" id="QJKD01000009">
    <property type="protein sequence ID" value="PXX51814.1"/>
    <property type="molecule type" value="Genomic_DNA"/>
</dbReference>
<keyword evidence="4 5" id="KW-0472">Membrane</keyword>
<dbReference type="GO" id="GO:0016020">
    <property type="term" value="C:membrane"/>
    <property type="evidence" value="ECO:0007669"/>
    <property type="project" value="UniProtKB-SubCell"/>
</dbReference>